<dbReference type="SUPFAM" id="SSF55945">
    <property type="entry name" value="TATA-box binding protein-like"/>
    <property type="match status" value="2"/>
</dbReference>
<accession>A0A1S3DGZ3</accession>
<dbReference type="KEGG" id="dci:103518399"/>
<organism evidence="6 7">
    <name type="scientific">Diaphorina citri</name>
    <name type="common">Asian citrus psyllid</name>
    <dbReference type="NCBI Taxonomy" id="121845"/>
    <lineage>
        <taxon>Eukaryota</taxon>
        <taxon>Metazoa</taxon>
        <taxon>Ecdysozoa</taxon>
        <taxon>Arthropoda</taxon>
        <taxon>Hexapoda</taxon>
        <taxon>Insecta</taxon>
        <taxon>Pterygota</taxon>
        <taxon>Neoptera</taxon>
        <taxon>Paraneoptera</taxon>
        <taxon>Hemiptera</taxon>
        <taxon>Sternorrhyncha</taxon>
        <taxon>Psylloidea</taxon>
        <taxon>Psyllidae</taxon>
        <taxon>Diaphorininae</taxon>
        <taxon>Diaphorina</taxon>
    </lineage>
</organism>
<evidence type="ECO:0000313" key="7">
    <source>
        <dbReference type="RefSeq" id="XP_008481684.1"/>
    </source>
</evidence>
<gene>
    <name evidence="7" type="primary">LOC103518399</name>
</gene>
<evidence type="ECO:0000313" key="6">
    <source>
        <dbReference type="Proteomes" id="UP000079169"/>
    </source>
</evidence>
<evidence type="ECO:0000256" key="3">
    <source>
        <dbReference type="ARBA" id="ARBA00023125"/>
    </source>
</evidence>
<keyword evidence="6" id="KW-1185">Reference proteome</keyword>
<protein>
    <submittedName>
        <fullName evidence="7">TATA-box-binding protein</fullName>
    </submittedName>
</protein>
<dbReference type="GO" id="GO:0042797">
    <property type="term" value="P:tRNA transcription by RNA polymerase III"/>
    <property type="evidence" value="ECO:0007669"/>
    <property type="project" value="UniProtKB-ARBA"/>
</dbReference>
<dbReference type="PaxDb" id="121845-A0A1S3DGZ3"/>
<dbReference type="GO" id="GO:0005634">
    <property type="term" value="C:nucleus"/>
    <property type="evidence" value="ECO:0007669"/>
    <property type="project" value="UniProtKB-SubCell"/>
</dbReference>
<dbReference type="InterPro" id="IPR012295">
    <property type="entry name" value="TBP_dom_sf"/>
</dbReference>
<reference evidence="7" key="1">
    <citation type="submission" date="2025-08" db="UniProtKB">
        <authorList>
            <consortium name="RefSeq"/>
        </authorList>
    </citation>
    <scope>IDENTIFICATION</scope>
</reference>
<evidence type="ECO:0000256" key="1">
    <source>
        <dbReference type="ARBA" id="ARBA00004123"/>
    </source>
</evidence>
<comment type="similarity">
    <text evidence="2">Belongs to the TBP family.</text>
</comment>
<evidence type="ECO:0000256" key="2">
    <source>
        <dbReference type="ARBA" id="ARBA00005560"/>
    </source>
</evidence>
<name>A0A1S3DGZ3_DIACI</name>
<dbReference type="Gene3D" id="3.30.310.10">
    <property type="entry name" value="TATA-Binding Protein"/>
    <property type="match status" value="2"/>
</dbReference>
<dbReference type="GO" id="GO:0001092">
    <property type="term" value="F:TFIIA-class transcription factor complex binding"/>
    <property type="evidence" value="ECO:0007669"/>
    <property type="project" value="UniProtKB-ARBA"/>
</dbReference>
<keyword evidence="3" id="KW-0238">DNA-binding</keyword>
<dbReference type="CDD" id="cd04516">
    <property type="entry name" value="TBP_eukaryotes"/>
    <property type="match status" value="1"/>
</dbReference>
<dbReference type="InterPro" id="IPR030491">
    <property type="entry name" value="TBP_CS"/>
</dbReference>
<dbReference type="InterPro" id="IPR000814">
    <property type="entry name" value="TBP"/>
</dbReference>
<dbReference type="GO" id="GO:0000978">
    <property type="term" value="F:RNA polymerase II cis-regulatory region sequence-specific DNA binding"/>
    <property type="evidence" value="ECO:0007669"/>
    <property type="project" value="UniProtKB-ARBA"/>
</dbReference>
<dbReference type="AlphaFoldDB" id="A0A1S3DGZ3"/>
<keyword evidence="5" id="KW-0539">Nucleus</keyword>
<keyword evidence="4" id="KW-0804">Transcription</keyword>
<dbReference type="GO" id="GO:0006352">
    <property type="term" value="P:DNA-templated transcription initiation"/>
    <property type="evidence" value="ECO:0007669"/>
    <property type="project" value="InterPro"/>
</dbReference>
<dbReference type="HAMAP" id="MF_00408">
    <property type="entry name" value="TATA_bind_prot_arch"/>
    <property type="match status" value="1"/>
</dbReference>
<dbReference type="STRING" id="121845.A0A1S3DGZ3"/>
<dbReference type="RefSeq" id="XP_008481684.1">
    <property type="nucleotide sequence ID" value="XM_008483462.3"/>
</dbReference>
<dbReference type="FunFam" id="3.30.310.10:FF:000002">
    <property type="entry name" value="TATA-box-binding protein 2"/>
    <property type="match status" value="1"/>
</dbReference>
<dbReference type="PRINTS" id="PR00686">
    <property type="entry name" value="TIFACTORIID"/>
</dbReference>
<dbReference type="PANTHER" id="PTHR10126">
    <property type="entry name" value="TATA-BOX BINDING PROTEIN"/>
    <property type="match status" value="1"/>
</dbReference>
<dbReference type="GO" id="GO:0000992">
    <property type="term" value="F:RNA polymerase III cis-regulatory region sequence-specific DNA binding"/>
    <property type="evidence" value="ECO:0007669"/>
    <property type="project" value="UniProtKB-ARBA"/>
</dbReference>
<dbReference type="Proteomes" id="UP000079169">
    <property type="component" value="Unplaced"/>
</dbReference>
<comment type="subcellular location">
    <subcellularLocation>
        <location evidence="1">Nucleus</location>
    </subcellularLocation>
</comment>
<dbReference type="GeneID" id="103518399"/>
<proteinExistence type="inferred from homology"/>
<dbReference type="PROSITE" id="PS00351">
    <property type="entry name" value="TFIID"/>
    <property type="match status" value="1"/>
</dbReference>
<sequence>MGDSKNNMLIKVENMVGTISVGCPLDLNQINSRVRYSEYNPGKFHGLIMKILNPRTTCLAFQSGKLLILGAKHEHDCKLASRKFAKILKQLGHPIKYQGFKIHNIVCTCDVRFPVKLDALHHVHSQFSSYEPELFPGLIYRMVKPRVVLLIFVNGRIVITGAKSRSELHEAFDNIYPVLKSFKKQ</sequence>
<dbReference type="InterPro" id="IPR033710">
    <property type="entry name" value="TBP_eukaryotic"/>
</dbReference>
<evidence type="ECO:0000256" key="4">
    <source>
        <dbReference type="ARBA" id="ARBA00023163"/>
    </source>
</evidence>
<evidence type="ECO:0000256" key="5">
    <source>
        <dbReference type="ARBA" id="ARBA00023242"/>
    </source>
</evidence>
<dbReference type="OMA" id="FHFKIAE"/>
<dbReference type="Pfam" id="PF00352">
    <property type="entry name" value="TBP"/>
    <property type="match status" value="2"/>
</dbReference>